<dbReference type="KEGG" id="dfa:DFA_05067"/>
<name>F4PN84_CACFS</name>
<sequence length="101" mass="11148">MILGKYQSTYTCRSAQRIEVFSSFGEYEGFVLVKYSFKKLSLNSYSGQNQGRSAKSMTGLSSRGTQSYNQVSKVIVGGGSWSSDDGLDNVNIDMRIDFGDD</sequence>
<gene>
    <name evidence="2" type="ORF">DFA_05067</name>
</gene>
<dbReference type="GeneID" id="14875488"/>
<evidence type="ECO:0000313" key="2">
    <source>
        <dbReference type="EMBL" id="EGG22937.1"/>
    </source>
</evidence>
<reference evidence="3" key="1">
    <citation type="journal article" date="2011" name="Genome Res.">
        <title>Phylogeny-wide analysis of social amoeba genomes highlights ancient origins for complex intercellular communication.</title>
        <authorList>
            <person name="Heidel A.J."/>
            <person name="Lawal H.M."/>
            <person name="Felder M."/>
            <person name="Schilde C."/>
            <person name="Helps N.R."/>
            <person name="Tunggal B."/>
            <person name="Rivero F."/>
            <person name="John U."/>
            <person name="Schleicher M."/>
            <person name="Eichinger L."/>
            <person name="Platzer M."/>
            <person name="Noegel A.A."/>
            <person name="Schaap P."/>
            <person name="Gloeckner G."/>
        </authorList>
    </citation>
    <scope>NUCLEOTIDE SEQUENCE [LARGE SCALE GENOMIC DNA]</scope>
    <source>
        <strain evidence="3">SH3</strain>
    </source>
</reference>
<accession>F4PN84</accession>
<evidence type="ECO:0000256" key="1">
    <source>
        <dbReference type="SAM" id="MobiDB-lite"/>
    </source>
</evidence>
<feature type="region of interest" description="Disordered" evidence="1">
    <location>
        <begin position="45"/>
        <end position="65"/>
    </location>
</feature>
<proteinExistence type="predicted"/>
<dbReference type="AlphaFoldDB" id="F4PN84"/>
<dbReference type="RefSeq" id="XP_004360788.1">
    <property type="nucleotide sequence ID" value="XM_004360731.1"/>
</dbReference>
<evidence type="ECO:0000313" key="3">
    <source>
        <dbReference type="Proteomes" id="UP000007797"/>
    </source>
</evidence>
<dbReference type="EMBL" id="GL883008">
    <property type="protein sequence ID" value="EGG22937.1"/>
    <property type="molecule type" value="Genomic_DNA"/>
</dbReference>
<keyword evidence="3" id="KW-1185">Reference proteome</keyword>
<organism evidence="2 3">
    <name type="scientific">Cavenderia fasciculata</name>
    <name type="common">Slime mold</name>
    <name type="synonym">Dictyostelium fasciculatum</name>
    <dbReference type="NCBI Taxonomy" id="261658"/>
    <lineage>
        <taxon>Eukaryota</taxon>
        <taxon>Amoebozoa</taxon>
        <taxon>Evosea</taxon>
        <taxon>Eumycetozoa</taxon>
        <taxon>Dictyostelia</taxon>
        <taxon>Acytosteliales</taxon>
        <taxon>Cavenderiaceae</taxon>
        <taxon>Cavenderia</taxon>
    </lineage>
</organism>
<protein>
    <submittedName>
        <fullName evidence="2">Uncharacterized protein</fullName>
    </submittedName>
</protein>
<dbReference type="Proteomes" id="UP000007797">
    <property type="component" value="Unassembled WGS sequence"/>
</dbReference>